<dbReference type="PROSITE" id="PS00028">
    <property type="entry name" value="ZINC_FINGER_C2H2_1"/>
    <property type="match status" value="3"/>
</dbReference>
<evidence type="ECO:0000256" key="1">
    <source>
        <dbReference type="ARBA" id="ARBA00022723"/>
    </source>
</evidence>
<dbReference type="PANTHER" id="PTHR14003:SF19">
    <property type="entry name" value="YY2 TRANSCRIPTION FACTOR"/>
    <property type="match status" value="1"/>
</dbReference>
<organism evidence="8 9">
    <name type="scientific">Mortierella alpina</name>
    <name type="common">Oleaginous fungus</name>
    <name type="synonym">Mortierella renispora</name>
    <dbReference type="NCBI Taxonomy" id="64518"/>
    <lineage>
        <taxon>Eukaryota</taxon>
        <taxon>Fungi</taxon>
        <taxon>Fungi incertae sedis</taxon>
        <taxon>Mucoromycota</taxon>
        <taxon>Mortierellomycotina</taxon>
        <taxon>Mortierellomycetes</taxon>
        <taxon>Mortierellales</taxon>
        <taxon>Mortierellaceae</taxon>
        <taxon>Mortierella</taxon>
    </lineage>
</organism>
<dbReference type="GO" id="GO:0005667">
    <property type="term" value="C:transcription regulator complex"/>
    <property type="evidence" value="ECO:0007669"/>
    <property type="project" value="TreeGrafter"/>
</dbReference>
<dbReference type="Proteomes" id="UP000738359">
    <property type="component" value="Unassembled WGS sequence"/>
</dbReference>
<feature type="compositionally biased region" description="Acidic residues" evidence="6">
    <location>
        <begin position="253"/>
        <end position="274"/>
    </location>
</feature>
<evidence type="ECO:0000313" key="9">
    <source>
        <dbReference type="Proteomes" id="UP000738359"/>
    </source>
</evidence>
<evidence type="ECO:0000256" key="6">
    <source>
        <dbReference type="SAM" id="MobiDB-lite"/>
    </source>
</evidence>
<dbReference type="SMART" id="SM00355">
    <property type="entry name" value="ZnF_C2H2"/>
    <property type="match status" value="3"/>
</dbReference>
<accession>A0A9P6ISS4</accession>
<dbReference type="SUPFAM" id="SSF57667">
    <property type="entry name" value="beta-beta-alpha zinc fingers"/>
    <property type="match status" value="1"/>
</dbReference>
<dbReference type="FunFam" id="3.30.160.60:FF:000007">
    <property type="entry name" value="Basic krueppel-like factor 3"/>
    <property type="match status" value="1"/>
</dbReference>
<name>A0A9P6ISS4_MORAP</name>
<dbReference type="InterPro" id="IPR036236">
    <property type="entry name" value="Znf_C2H2_sf"/>
</dbReference>
<sequence length="489" mass="53874">MDQQQHLQAAKSDALNMSSAAVDFSGPYDSSSSSSVTANMSMPLVYPLIAEALANEGFTEFATMLAFTQDQRQLEQVTIQSTLEHQQYSSSSAYPEHQQPQQRQQVQQLHHQQQQHQQHIQQPLQDDSYLLEMMMAQQGYDNASSSSSSAPYPNQGQTMHTTSNGSELALQDPNNLMGDMQPLELMQYNSLVFDGHYLDALPYSVIQNGCGADGPGDYLMERKREGAAAHGMIQGPTGPVFSRGTHVQPPFESPEDSDDDDDDVEEYGEDDDEVPGMIPSDPQYANIQSGFPGDDAHVPPLAPPSRIAHQQGQKHGRDDDNQFGSSKRTRSDMSSGSSALPMSGQHRPTGGAGLGHSRSSSMSSVHSHCSSASPPSSSGSSSSSSMNPKPARAQGETVEKRMHPCTFEGCDKSFTRAFNLRSHLNTHNGQRPHRCPEPDCGWDFVRKHDLSRHYQSKHLPNKPYACKKCSSRFGRSDALQRHRRLENHM</sequence>
<comment type="caution">
    <text evidence="8">The sequence shown here is derived from an EMBL/GenBank/DDBJ whole genome shotgun (WGS) entry which is preliminary data.</text>
</comment>
<gene>
    <name evidence="8" type="ORF">BGZ70_003240</name>
</gene>
<dbReference type="Gene3D" id="3.30.160.60">
    <property type="entry name" value="Classic Zinc Finger"/>
    <property type="match status" value="3"/>
</dbReference>
<evidence type="ECO:0000256" key="2">
    <source>
        <dbReference type="ARBA" id="ARBA00022737"/>
    </source>
</evidence>
<dbReference type="PANTHER" id="PTHR14003">
    <property type="entry name" value="TRANSCRIPTIONAL REPRESSOR PROTEIN YY"/>
    <property type="match status" value="1"/>
</dbReference>
<feature type="region of interest" description="Disordered" evidence="6">
    <location>
        <begin position="227"/>
        <end position="400"/>
    </location>
</feature>
<feature type="domain" description="C2H2-type" evidence="7">
    <location>
        <begin position="464"/>
        <end position="489"/>
    </location>
</feature>
<dbReference type="PROSITE" id="PS50157">
    <property type="entry name" value="ZINC_FINGER_C2H2_2"/>
    <property type="match status" value="3"/>
</dbReference>
<evidence type="ECO:0000313" key="8">
    <source>
        <dbReference type="EMBL" id="KAF9946399.1"/>
    </source>
</evidence>
<dbReference type="GO" id="GO:0000785">
    <property type="term" value="C:chromatin"/>
    <property type="evidence" value="ECO:0007669"/>
    <property type="project" value="TreeGrafter"/>
</dbReference>
<dbReference type="AlphaFoldDB" id="A0A9P6ISS4"/>
<evidence type="ECO:0000256" key="5">
    <source>
        <dbReference type="PROSITE-ProRule" id="PRU00042"/>
    </source>
</evidence>
<dbReference type="GO" id="GO:0008270">
    <property type="term" value="F:zinc ion binding"/>
    <property type="evidence" value="ECO:0007669"/>
    <property type="project" value="UniProtKB-KW"/>
</dbReference>
<dbReference type="OrthoDB" id="4748970at2759"/>
<proteinExistence type="predicted"/>
<dbReference type="GO" id="GO:0000981">
    <property type="term" value="F:DNA-binding transcription factor activity, RNA polymerase II-specific"/>
    <property type="evidence" value="ECO:0007669"/>
    <property type="project" value="TreeGrafter"/>
</dbReference>
<feature type="compositionally biased region" description="Low complexity" evidence="6">
    <location>
        <begin position="97"/>
        <end position="122"/>
    </location>
</feature>
<feature type="domain" description="C2H2-type" evidence="7">
    <location>
        <begin position="433"/>
        <end position="463"/>
    </location>
</feature>
<feature type="compositionally biased region" description="Polar residues" evidence="6">
    <location>
        <begin position="150"/>
        <end position="166"/>
    </location>
</feature>
<keyword evidence="9" id="KW-1185">Reference proteome</keyword>
<feature type="compositionally biased region" description="Polar residues" evidence="6">
    <location>
        <begin position="322"/>
        <end position="340"/>
    </location>
</feature>
<dbReference type="GO" id="GO:0000978">
    <property type="term" value="F:RNA polymerase II cis-regulatory region sequence-specific DNA binding"/>
    <property type="evidence" value="ECO:0007669"/>
    <property type="project" value="TreeGrafter"/>
</dbReference>
<dbReference type="GO" id="GO:0031519">
    <property type="term" value="C:PcG protein complex"/>
    <property type="evidence" value="ECO:0007669"/>
    <property type="project" value="TreeGrafter"/>
</dbReference>
<feature type="domain" description="C2H2-type" evidence="7">
    <location>
        <begin position="403"/>
        <end position="432"/>
    </location>
</feature>
<dbReference type="InterPro" id="IPR013087">
    <property type="entry name" value="Znf_C2H2_type"/>
</dbReference>
<keyword evidence="1" id="KW-0479">Metal-binding</keyword>
<reference evidence="8" key="1">
    <citation type="journal article" date="2020" name="Fungal Divers.">
        <title>Resolving the Mortierellaceae phylogeny through synthesis of multi-gene phylogenetics and phylogenomics.</title>
        <authorList>
            <person name="Vandepol N."/>
            <person name="Liber J."/>
            <person name="Desiro A."/>
            <person name="Na H."/>
            <person name="Kennedy M."/>
            <person name="Barry K."/>
            <person name="Grigoriev I.V."/>
            <person name="Miller A.N."/>
            <person name="O'Donnell K."/>
            <person name="Stajich J.E."/>
            <person name="Bonito G."/>
        </authorList>
    </citation>
    <scope>NUCLEOTIDE SEQUENCE</scope>
    <source>
        <strain evidence="8">CK1249</strain>
    </source>
</reference>
<keyword evidence="4" id="KW-0862">Zinc</keyword>
<feature type="region of interest" description="Disordered" evidence="6">
    <location>
        <begin position="140"/>
        <end position="168"/>
    </location>
</feature>
<evidence type="ECO:0000256" key="4">
    <source>
        <dbReference type="ARBA" id="ARBA00022833"/>
    </source>
</evidence>
<feature type="compositionally biased region" description="Polar residues" evidence="6">
    <location>
        <begin position="84"/>
        <end position="93"/>
    </location>
</feature>
<keyword evidence="2" id="KW-0677">Repeat</keyword>
<dbReference type="EMBL" id="JAAAHY010001856">
    <property type="protein sequence ID" value="KAF9946399.1"/>
    <property type="molecule type" value="Genomic_DNA"/>
</dbReference>
<evidence type="ECO:0000259" key="7">
    <source>
        <dbReference type="PROSITE" id="PS50157"/>
    </source>
</evidence>
<feature type="compositionally biased region" description="Low complexity" evidence="6">
    <location>
        <begin position="356"/>
        <end position="385"/>
    </location>
</feature>
<keyword evidence="3 5" id="KW-0863">Zinc-finger</keyword>
<feature type="region of interest" description="Disordered" evidence="6">
    <location>
        <begin position="84"/>
        <end position="122"/>
    </location>
</feature>
<protein>
    <recommendedName>
        <fullName evidence="7">C2H2-type domain-containing protein</fullName>
    </recommendedName>
</protein>
<evidence type="ECO:0000256" key="3">
    <source>
        <dbReference type="ARBA" id="ARBA00022771"/>
    </source>
</evidence>
<dbReference type="Pfam" id="PF00096">
    <property type="entry name" value="zf-C2H2"/>
    <property type="match status" value="2"/>
</dbReference>